<dbReference type="Proteomes" id="UP000595814">
    <property type="component" value="Chromosome"/>
</dbReference>
<accession>A0AC61N0M0</accession>
<organism evidence="1 2">
    <name type="scientific">Miniphocaeibacter halophilus</name>
    <dbReference type="NCBI Taxonomy" id="2931922"/>
    <lineage>
        <taxon>Bacteria</taxon>
        <taxon>Bacillati</taxon>
        <taxon>Bacillota</taxon>
        <taxon>Tissierellia</taxon>
        <taxon>Tissierellales</taxon>
        <taxon>Peptoniphilaceae</taxon>
        <taxon>Miniphocaeibacter</taxon>
    </lineage>
</organism>
<protein>
    <submittedName>
        <fullName evidence="1">Phosphate ABC transporter permease PstA</fullName>
    </submittedName>
</protein>
<proteinExistence type="predicted"/>
<evidence type="ECO:0000313" key="1">
    <source>
        <dbReference type="EMBL" id="QQK08546.1"/>
    </source>
</evidence>
<gene>
    <name evidence="1" type="primary">pstA</name>
    <name evidence="1" type="ORF">JFY71_03130</name>
</gene>
<name>A0AC61N0M0_9FIRM</name>
<dbReference type="EMBL" id="CP066744">
    <property type="protein sequence ID" value="QQK08546.1"/>
    <property type="molecule type" value="Genomic_DNA"/>
</dbReference>
<evidence type="ECO:0000313" key="2">
    <source>
        <dbReference type="Proteomes" id="UP000595814"/>
    </source>
</evidence>
<sequence length="278" mass="29937">MKTKSKIVKGLVYLFTGITFFSLFFIIAFILIKGVPHLNLGLFQWKYTSENLSMMPAIINTLIMIVLALIISVPLGILTAVYLSEYANQKSKIVNLVRITADTLSGIPSIVYGLFGMLFFVIYLKWNMSILAGSMTVAIMILPLIMRSTEEALLAVPQPLRDASFGLGAGRVRTILKIVIPSAMPGILAGVILGIGRIIGETAALLYTSGTVAEVPSRIVGEASGGRTLALHMYALSSEGLNVNQAYATGVVLLIVILAINFISTKLAKKLGKDTIDE</sequence>
<keyword evidence="2" id="KW-1185">Reference proteome</keyword>
<reference evidence="1 2" key="1">
    <citation type="journal article" date="2022" name="Int. J. Syst. Evol. Microbiol.">
        <title>Miniphocaeibacter halophilus sp. nov., an ammonium-tolerant acetate-producing bacterium isolated from a biogas system.</title>
        <authorList>
            <person name="Schnurer A."/>
            <person name="Singh A."/>
            <person name="Bi S."/>
            <person name="Qiao W."/>
            <person name="Westerholm M."/>
        </authorList>
    </citation>
    <scope>NUCLEOTIDE SEQUENCE [LARGE SCALE GENOMIC DNA]</scope>
    <source>
        <strain evidence="1 2">AMB_01</strain>
    </source>
</reference>